<comment type="caution">
    <text evidence="1">The sequence shown here is derived from an EMBL/GenBank/DDBJ whole genome shotgun (WGS) entry which is preliminary data.</text>
</comment>
<evidence type="ECO:0008006" key="3">
    <source>
        <dbReference type="Google" id="ProtNLM"/>
    </source>
</evidence>
<sequence length="586" mass="64223">MNFSKFTVSGLIGLFLTFTSCIDADYDLGKDIDMEVTIGGNLSLPIGKTDTIRLSRMIEEGDVLHVIDGKYVITKSDNISEDIDAIDEVVIDNFSPHFEPYIRTFKASSIEELPQIPGLDMPEIEVAFEANINTTEHFDVDTELPSEVQAVKTIKITDNNGKPLQTELTIDISGMPDFLPRIYLAGVELVLPEVIDFEVDESERDLVKSGSSIFISKTIELVNGSGSVSIPVTIYGFSNPKIENGSLILSDEIGLRGEVYADKQSIGLDDLENTTVEVQPHLDLATPQIRITEVAGTIVPNVDINTSVSLADLPDFLKEEGTSLEVKDLALNLSVTNPIGAPISTRFQIAPLDENGNVINNNIVSLALKIAGDETSTFHINRNSSVIESGSLTSLLSTIPDQIDIKVTEVKIESETADQTIVLNKGDYNLNVDYDINVPLEFDNLSIFYNDTIEDIHSDLSDVTDKVKHIELNMQVDNAIPLALNLSVKPYDQNGDPITGLELPEHIEIQAAANSEGNEQSVQSTQVKLVIKEERENALQELDKLAIQIGGSNQDNHDVTLRPDQFVVVHLSARLPEGAQMDLEDL</sequence>
<evidence type="ECO:0000313" key="1">
    <source>
        <dbReference type="EMBL" id="HJG89980.1"/>
    </source>
</evidence>
<evidence type="ECO:0000313" key="2">
    <source>
        <dbReference type="Proteomes" id="UP000757103"/>
    </source>
</evidence>
<dbReference type="PROSITE" id="PS51257">
    <property type="entry name" value="PROKAR_LIPOPROTEIN"/>
    <property type="match status" value="1"/>
</dbReference>
<reference evidence="1" key="1">
    <citation type="journal article" date="2021" name="PeerJ">
        <title>Extensive microbial diversity within the chicken gut microbiome revealed by metagenomics and culture.</title>
        <authorList>
            <person name="Gilroy R."/>
            <person name="Ravi A."/>
            <person name="Getino M."/>
            <person name="Pursley I."/>
            <person name="Horton D.L."/>
            <person name="Alikhan N.F."/>
            <person name="Baker D."/>
            <person name="Gharbi K."/>
            <person name="Hall N."/>
            <person name="Watson M."/>
            <person name="Adriaenssens E.M."/>
            <person name="Foster-Nyarko E."/>
            <person name="Jarju S."/>
            <person name="Secka A."/>
            <person name="Antonio M."/>
            <person name="Oren A."/>
            <person name="Chaudhuri R.R."/>
            <person name="La Ragione R."/>
            <person name="Hildebrand F."/>
            <person name="Pallen M.J."/>
        </authorList>
    </citation>
    <scope>NUCLEOTIDE SEQUENCE</scope>
    <source>
        <strain evidence="1">CHK121-7720</strain>
    </source>
</reference>
<dbReference type="Proteomes" id="UP000757103">
    <property type="component" value="Unassembled WGS sequence"/>
</dbReference>
<protein>
    <recommendedName>
        <fullName evidence="3">Lipoprotein</fullName>
    </recommendedName>
</protein>
<proteinExistence type="predicted"/>
<name>A0A921MTE4_9BACT</name>
<accession>A0A921MTE4</accession>
<organism evidence="1 2">
    <name type="scientific">Barnesiella viscericola</name>
    <dbReference type="NCBI Taxonomy" id="397865"/>
    <lineage>
        <taxon>Bacteria</taxon>
        <taxon>Pseudomonadati</taxon>
        <taxon>Bacteroidota</taxon>
        <taxon>Bacteroidia</taxon>
        <taxon>Bacteroidales</taxon>
        <taxon>Barnesiellaceae</taxon>
        <taxon>Barnesiella</taxon>
    </lineage>
</organism>
<dbReference type="AlphaFoldDB" id="A0A921MTE4"/>
<dbReference type="EMBL" id="DYUD01000030">
    <property type="protein sequence ID" value="HJG89980.1"/>
    <property type="molecule type" value="Genomic_DNA"/>
</dbReference>
<reference evidence="1" key="2">
    <citation type="submission" date="2021-09" db="EMBL/GenBank/DDBJ databases">
        <authorList>
            <person name="Gilroy R."/>
        </authorList>
    </citation>
    <scope>NUCLEOTIDE SEQUENCE</scope>
    <source>
        <strain evidence="1">CHK121-7720</strain>
    </source>
</reference>
<dbReference type="RefSeq" id="WP_273307042.1">
    <property type="nucleotide sequence ID" value="NZ_DYUD01000030.1"/>
</dbReference>
<gene>
    <name evidence="1" type="ORF">K8U91_10995</name>
</gene>